<dbReference type="GO" id="GO:0031023">
    <property type="term" value="P:microtubule organizing center organization"/>
    <property type="evidence" value="ECO:0007669"/>
    <property type="project" value="TreeGrafter"/>
</dbReference>
<gene>
    <name evidence="1" type="primary">Haus7</name>
</gene>
<dbReference type="GO" id="GO:0051011">
    <property type="term" value="F:microtubule minus-end binding"/>
    <property type="evidence" value="ECO:0007669"/>
    <property type="project" value="TreeGrafter"/>
</dbReference>
<dbReference type="PANTHER" id="PTHR14352:SF2">
    <property type="entry name" value="HAUS AUGMIN-LIKE COMPLEX SUBUNIT 7"/>
    <property type="match status" value="1"/>
</dbReference>
<name>A0A8C5NX22_JACJA</name>
<dbReference type="GeneTree" id="ENSGT00390000003937"/>
<reference evidence="1" key="2">
    <citation type="submission" date="2025-09" db="UniProtKB">
        <authorList>
            <consortium name="Ensembl"/>
        </authorList>
    </citation>
    <scope>IDENTIFICATION</scope>
</reference>
<sequence>MAELGACGGGGPAGGNYEDAGDDRVFQAALEVFEKLKRINCPFLDGLYISEPKTIQELLCRPSKYRLDILEWMCVRVCPILQDKFNSLKGAPVEVKIQEMVKLGSDLMMCAPDDQDLLMCFVHHKAGSNTSTVDQKLRLVISDFYQLTLAFLQVFDNELDECCQRPSATPQPSGLIVQAVHKALSSCGQLLRAIMEAVATSEEAVEMVKRQQGEPIRWGSSSSGVSLAAKIDEVAQKYRLFTEALNRGPR</sequence>
<dbReference type="GO" id="GO:0070652">
    <property type="term" value="C:HAUS complex"/>
    <property type="evidence" value="ECO:0007669"/>
    <property type="project" value="TreeGrafter"/>
</dbReference>
<evidence type="ECO:0000313" key="1">
    <source>
        <dbReference type="Ensembl" id="ENSJJAP00000006738.1"/>
    </source>
</evidence>
<dbReference type="PANTHER" id="PTHR14352">
    <property type="entry name" value="HAUS AUGMIN-LIKE COMPLEX SUBUNIT 7"/>
    <property type="match status" value="1"/>
</dbReference>
<reference evidence="1" key="1">
    <citation type="submission" date="2025-08" db="UniProtKB">
        <authorList>
            <consortium name="Ensembl"/>
        </authorList>
    </citation>
    <scope>IDENTIFICATION</scope>
</reference>
<dbReference type="GO" id="GO:0051225">
    <property type="term" value="P:spindle assembly"/>
    <property type="evidence" value="ECO:0007669"/>
    <property type="project" value="TreeGrafter"/>
</dbReference>
<evidence type="ECO:0000313" key="2">
    <source>
        <dbReference type="Proteomes" id="UP000694385"/>
    </source>
</evidence>
<dbReference type="AlphaFoldDB" id="A0A8C5NX22"/>
<proteinExistence type="predicted"/>
<protein>
    <submittedName>
        <fullName evidence="1">HAUS augmin-like complex, subunit 7</fullName>
    </submittedName>
</protein>
<keyword evidence="2" id="KW-1185">Reference proteome</keyword>
<dbReference type="InterPro" id="IPR029711">
    <property type="entry name" value="Haus7-like"/>
</dbReference>
<dbReference type="Proteomes" id="UP000694385">
    <property type="component" value="Unassembled WGS sequence"/>
</dbReference>
<dbReference type="Ensembl" id="ENSJJAT00000013135.1">
    <property type="protein sequence ID" value="ENSJJAP00000006738.1"/>
    <property type="gene ID" value="ENSJJAG00000011304.1"/>
</dbReference>
<organism evidence="1 2">
    <name type="scientific">Jaculus jaculus</name>
    <name type="common">Lesser Egyptian jerboa</name>
    <dbReference type="NCBI Taxonomy" id="51337"/>
    <lineage>
        <taxon>Eukaryota</taxon>
        <taxon>Metazoa</taxon>
        <taxon>Chordata</taxon>
        <taxon>Craniata</taxon>
        <taxon>Vertebrata</taxon>
        <taxon>Euteleostomi</taxon>
        <taxon>Mammalia</taxon>
        <taxon>Eutheria</taxon>
        <taxon>Euarchontoglires</taxon>
        <taxon>Glires</taxon>
        <taxon>Rodentia</taxon>
        <taxon>Myomorpha</taxon>
        <taxon>Dipodoidea</taxon>
        <taxon>Dipodidae</taxon>
        <taxon>Dipodinae</taxon>
        <taxon>Jaculus</taxon>
    </lineage>
</organism>
<accession>A0A8C5NX22</accession>